<dbReference type="PANTHER" id="PTHR16466">
    <property type="entry name" value="TELOMERE REPEAT-BINDING FACTOR 2-INTERACTING PROTEIN 1"/>
    <property type="match status" value="1"/>
</dbReference>
<accession>K2REY3</accession>
<evidence type="ECO:0000256" key="3">
    <source>
        <dbReference type="ARBA" id="ARBA00022895"/>
    </source>
</evidence>
<evidence type="ECO:0000256" key="7">
    <source>
        <dbReference type="ARBA" id="ARBA00023242"/>
    </source>
</evidence>
<evidence type="ECO:0000256" key="2">
    <source>
        <dbReference type="ARBA" id="ARBA00022454"/>
    </source>
</evidence>
<dbReference type="SUPFAM" id="SSF52113">
    <property type="entry name" value="BRCT domain"/>
    <property type="match status" value="1"/>
</dbReference>
<dbReference type="VEuPathDB" id="FungiDB:MPH_11487"/>
<feature type="compositionally biased region" description="Polar residues" evidence="9">
    <location>
        <begin position="400"/>
        <end position="412"/>
    </location>
</feature>
<comment type="subcellular location">
    <subcellularLocation>
        <location evidence="8">Nucleus</location>
    </subcellularLocation>
    <subcellularLocation>
        <location evidence="8">Chromosome</location>
        <location evidence="8">Telomere</location>
    </subcellularLocation>
</comment>
<comment type="similarity">
    <text evidence="1 8">Belongs to the RAP1 family.</text>
</comment>
<dbReference type="InterPro" id="IPR021661">
    <property type="entry name" value="Rap1_C"/>
</dbReference>
<evidence type="ECO:0000256" key="6">
    <source>
        <dbReference type="ARBA" id="ARBA00023163"/>
    </source>
</evidence>
<evidence type="ECO:0000259" key="10">
    <source>
        <dbReference type="Pfam" id="PF08914"/>
    </source>
</evidence>
<evidence type="ECO:0000313" key="14">
    <source>
        <dbReference type="Proteomes" id="UP000007129"/>
    </source>
</evidence>
<proteinExistence type="inferred from homology"/>
<dbReference type="PANTHER" id="PTHR16466:SF6">
    <property type="entry name" value="TELOMERIC REPEAT-BINDING FACTOR 2-INTERACTING PROTEIN 1"/>
    <property type="match status" value="1"/>
</dbReference>
<dbReference type="Gene3D" id="1.10.10.2170">
    <property type="match status" value="1"/>
</dbReference>
<keyword evidence="6" id="KW-0804">Transcription</keyword>
<gene>
    <name evidence="13" type="ORF">MPH_11487</name>
</gene>
<feature type="region of interest" description="Disordered" evidence="9">
    <location>
        <begin position="475"/>
        <end position="520"/>
    </location>
</feature>
<name>K2REY3_MACPH</name>
<evidence type="ECO:0000256" key="4">
    <source>
        <dbReference type="ARBA" id="ARBA00023015"/>
    </source>
</evidence>
<organism evidence="13 14">
    <name type="scientific">Macrophomina phaseolina (strain MS6)</name>
    <name type="common">Charcoal rot fungus</name>
    <dbReference type="NCBI Taxonomy" id="1126212"/>
    <lineage>
        <taxon>Eukaryota</taxon>
        <taxon>Fungi</taxon>
        <taxon>Dikarya</taxon>
        <taxon>Ascomycota</taxon>
        <taxon>Pezizomycotina</taxon>
        <taxon>Dothideomycetes</taxon>
        <taxon>Dothideomycetes incertae sedis</taxon>
        <taxon>Botryosphaeriales</taxon>
        <taxon>Botryosphaeriaceae</taxon>
        <taxon>Macrophomina</taxon>
    </lineage>
</organism>
<evidence type="ECO:0000256" key="9">
    <source>
        <dbReference type="SAM" id="MobiDB-lite"/>
    </source>
</evidence>
<dbReference type="InParanoid" id="K2REY3"/>
<dbReference type="HOGENOM" id="CLU_348181_0_0_1"/>
<dbReference type="GO" id="GO:0070187">
    <property type="term" value="C:shelterin complex"/>
    <property type="evidence" value="ECO:0007669"/>
    <property type="project" value="TreeGrafter"/>
</dbReference>
<dbReference type="InterPro" id="IPR015010">
    <property type="entry name" value="TERF2IP_Myb"/>
</dbReference>
<feature type="domain" description="TRF2-interacting telomeric protein/Rap1 C-terminal" evidence="11">
    <location>
        <begin position="717"/>
        <end position="808"/>
    </location>
</feature>
<dbReference type="SUPFAM" id="SSF46689">
    <property type="entry name" value="Homeodomain-like"/>
    <property type="match status" value="1"/>
</dbReference>
<dbReference type="CDD" id="cd11655">
    <property type="entry name" value="rap1_myb-like"/>
    <property type="match status" value="1"/>
</dbReference>
<evidence type="ECO:0000259" key="11">
    <source>
        <dbReference type="Pfam" id="PF11626"/>
    </source>
</evidence>
<feature type="compositionally biased region" description="Basic and acidic residues" evidence="9">
    <location>
        <begin position="193"/>
        <end position="207"/>
    </location>
</feature>
<dbReference type="InterPro" id="IPR039595">
    <property type="entry name" value="TE2IP/Rap1"/>
</dbReference>
<dbReference type="Pfam" id="PF16589">
    <property type="entry name" value="BRCT_2"/>
    <property type="match status" value="1"/>
</dbReference>
<dbReference type="EMBL" id="AHHD01000469">
    <property type="protein sequence ID" value="EKG11472.1"/>
    <property type="molecule type" value="Genomic_DNA"/>
</dbReference>
<dbReference type="Proteomes" id="UP000007129">
    <property type="component" value="Unassembled WGS sequence"/>
</dbReference>
<dbReference type="GO" id="GO:0031848">
    <property type="term" value="P:protection from non-homologous end joining at telomere"/>
    <property type="evidence" value="ECO:0007669"/>
    <property type="project" value="TreeGrafter"/>
</dbReference>
<dbReference type="InterPro" id="IPR009057">
    <property type="entry name" value="Homeodomain-like_sf"/>
</dbReference>
<feature type="domain" description="TERF2-interacting telomeric protein 1 Myb" evidence="10">
    <location>
        <begin position="115"/>
        <end position="171"/>
    </location>
</feature>
<evidence type="ECO:0000313" key="13">
    <source>
        <dbReference type="EMBL" id="EKG11472.1"/>
    </source>
</evidence>
<dbReference type="eggNOG" id="ENOG502S85C">
    <property type="taxonomic scope" value="Eukaryota"/>
</dbReference>
<keyword evidence="5" id="KW-0010">Activator</keyword>
<feature type="region of interest" description="Disordered" evidence="9">
    <location>
        <begin position="646"/>
        <end position="697"/>
    </location>
</feature>
<dbReference type="STRING" id="1126212.K2REY3"/>
<dbReference type="Gene3D" id="1.10.10.60">
    <property type="entry name" value="Homeodomain-like"/>
    <property type="match status" value="1"/>
</dbReference>
<dbReference type="OrthoDB" id="435460at2759"/>
<evidence type="ECO:0000256" key="1">
    <source>
        <dbReference type="ARBA" id="ARBA00010467"/>
    </source>
</evidence>
<feature type="region of interest" description="Disordered" evidence="9">
    <location>
        <begin position="170"/>
        <end position="246"/>
    </location>
</feature>
<keyword evidence="4" id="KW-0805">Transcription regulation</keyword>
<evidence type="ECO:0000256" key="8">
    <source>
        <dbReference type="RuleBase" id="RU367107"/>
    </source>
</evidence>
<feature type="compositionally biased region" description="Low complexity" evidence="9">
    <location>
        <begin position="475"/>
        <end position="488"/>
    </location>
</feature>
<keyword evidence="7 8" id="KW-0539">Nucleus</keyword>
<feature type="compositionally biased region" description="Pro residues" evidence="9">
    <location>
        <begin position="177"/>
        <end position="186"/>
    </location>
</feature>
<feature type="region of interest" description="Disordered" evidence="9">
    <location>
        <begin position="91"/>
        <end position="113"/>
    </location>
</feature>
<dbReference type="Gene3D" id="3.40.50.10190">
    <property type="entry name" value="BRCT domain"/>
    <property type="match status" value="1"/>
</dbReference>
<feature type="region of interest" description="Disordered" evidence="9">
    <location>
        <begin position="347"/>
        <end position="448"/>
    </location>
</feature>
<evidence type="ECO:0000256" key="5">
    <source>
        <dbReference type="ARBA" id="ARBA00023159"/>
    </source>
</evidence>
<feature type="compositionally biased region" description="Basic and acidic residues" evidence="9">
    <location>
        <begin position="363"/>
        <end position="380"/>
    </location>
</feature>
<comment type="subunit">
    <text evidence="8">Homodimer.</text>
</comment>
<comment type="function">
    <text evidence="8">Involved in the regulation of telomere length, clustering and has a specific role in telomere position effect (TPE).</text>
</comment>
<protein>
    <recommendedName>
        <fullName evidence="8">DNA-binding protein RAP1</fullName>
    </recommendedName>
</protein>
<keyword evidence="3 8" id="KW-0779">Telomere</keyword>
<dbReference type="GO" id="GO:0042162">
    <property type="term" value="F:telomeric DNA binding"/>
    <property type="evidence" value="ECO:0007669"/>
    <property type="project" value="TreeGrafter"/>
</dbReference>
<dbReference type="InterPro" id="IPR001357">
    <property type="entry name" value="BRCT_dom"/>
</dbReference>
<comment type="caution">
    <text evidence="13">The sequence shown here is derived from an EMBL/GenBank/DDBJ whole genome shotgun (WGS) entry which is preliminary data.</text>
</comment>
<keyword evidence="2 8" id="KW-0158">Chromosome</keyword>
<feature type="compositionally biased region" description="Polar residues" evidence="9">
    <location>
        <begin position="659"/>
        <end position="690"/>
    </location>
</feature>
<dbReference type="Pfam" id="PF08914">
    <property type="entry name" value="Myb_Rap1"/>
    <property type="match status" value="1"/>
</dbReference>
<sequence>MLVIDNVRAEPPVKGDLFAGKKFWIALRVPMRSDFIKRVTYNGGEVVQLEKHADYLIVDGARKDVPPGGITFQFIEQCIKRGELLDPEQYRKGPPVGSVREIGSTQSTRRGRVPFTAQDDIELYTWVKGCELKGIPVKGNEIYKDLERKNSRHPWQSWRARYVDHLVQKPPKTVSANPPPSPPSDPQPSRSSRQVESEKKNARKSPEVRISSKGKQRRVSPSPSPPPSPVHRPKTPPSSRKVHDHSSLSDFTLGEFDYLLSQGDYVMEIPYGRLKEAWATWANANPVHSAEEWSSLFDAYVKPIWEDLRMDRARASIYDEAWKIWSNEHGEDGQTSEWLEYYQEHVLPSFPPPQADGEEPEVKEEPEPPRIEGESDKAQGQEEGPEETNLHRVEPASGILEQTTTAPPQSQLPVALGKRRREHVVEEHGDEMATPSPKRHNTDGGVSSMLVQESIEVSPTKRFLKSPAHYPDVDVSVASSQSASSPLPDDTPPPDSQHSQPQPDIEVYDEGQDDTKSQAPESRIRQAIAGLNEDQMYNLLETLRMLPNAPKEPIDIDLREVLIIHMAHFLVEVQQAQSQAVYIVGDKLAELGVLDILVGGDEGGEGQDDEHDHQLDVVGGEVVAEEEPAKEFPPDSLEVEIYRSPTPRAHHSRQPPPSSTATTSFQSSHQKQQKRPLSSSGGTAMTSFEMPSQPAYDLGTDDLAEAYINSRVAPPYNFPLEHVISALHATCSYSTSMADAVLQWMRTNATGGNRKGRAASFGLTMLPDEPGVWTKEDDEALEGLTSERKRVERKHGNLRCKRRREFLAML</sequence>
<dbReference type="AlphaFoldDB" id="K2REY3"/>
<dbReference type="InterPro" id="IPR038104">
    <property type="entry name" value="Rap1_C_sf"/>
</dbReference>
<feature type="domain" description="BRCT" evidence="12">
    <location>
        <begin position="16"/>
        <end position="91"/>
    </location>
</feature>
<reference evidence="13 14" key="1">
    <citation type="journal article" date="2012" name="BMC Genomics">
        <title>Tools to kill: Genome of one of the most destructive plant pathogenic fungi Macrophomina phaseolina.</title>
        <authorList>
            <person name="Islam M.S."/>
            <person name="Haque M.S."/>
            <person name="Islam M.M."/>
            <person name="Emdad E.M."/>
            <person name="Halim A."/>
            <person name="Hossen Q.M.M."/>
            <person name="Hossain M.Z."/>
            <person name="Ahmed B."/>
            <person name="Rahim S."/>
            <person name="Rahman M.S."/>
            <person name="Alam M.M."/>
            <person name="Hou S."/>
            <person name="Wan X."/>
            <person name="Saito J.A."/>
            <person name="Alam M."/>
        </authorList>
    </citation>
    <scope>NUCLEOTIDE SEQUENCE [LARGE SCALE GENOMIC DNA]</scope>
    <source>
        <strain evidence="13 14">MS6</strain>
    </source>
</reference>
<dbReference type="InterPro" id="IPR036420">
    <property type="entry name" value="BRCT_dom_sf"/>
</dbReference>
<evidence type="ECO:0000259" key="12">
    <source>
        <dbReference type="Pfam" id="PF16589"/>
    </source>
</evidence>
<dbReference type="Pfam" id="PF11626">
    <property type="entry name" value="Rap1_C"/>
    <property type="match status" value="1"/>
</dbReference>
<dbReference type="GO" id="GO:0010833">
    <property type="term" value="P:telomere maintenance via telomere lengthening"/>
    <property type="evidence" value="ECO:0007669"/>
    <property type="project" value="UniProtKB-UniRule"/>
</dbReference>